<dbReference type="PANTHER" id="PTHR22997">
    <property type="entry name" value="PIH1 DOMAIN-CONTAINING PROTEIN 1"/>
    <property type="match status" value="1"/>
</dbReference>
<protein>
    <recommendedName>
        <fullName evidence="2">PIH1 domain-containing protein 2</fullName>
    </recommendedName>
</protein>
<dbReference type="Pfam" id="PF18201">
    <property type="entry name" value="PIH1_CS"/>
    <property type="match status" value="1"/>
</dbReference>
<dbReference type="GO" id="GO:0000492">
    <property type="term" value="P:box C/D snoRNP assembly"/>
    <property type="evidence" value="ECO:0007669"/>
    <property type="project" value="TreeGrafter"/>
</dbReference>
<sequence length="339" mass="38326">MAAKKDPLLEQADSLWKMLDDLADTNPEGYKKLIDNVIKEQKECWKPPEPVFSFRTVKLPESSNHHVFINICKWERVSKPKTDDTKISVVASNLRDLPGYSSKHSIMDICFHHDIIDQTRKDSQCWKFVAMLALDYIEKQTGIKLSKAYKVLSIKYKGDIEELKRYLFSRSFGNRPLATPVDQMSSRTESNSILDGLSRIVQNGKEPKASGIPKDFKGLPSETLVGKREEIPKKPLIQEVSTSKQVKAVPKNNVPKHSIEVVTATSERPKCIMVKMDLPEIQSGAECELDVSKQDLVLCSAKYSKLHLQLPQEGNEDETTSTFNKTTHELTIIIPTAQT</sequence>
<evidence type="ECO:0000259" key="4">
    <source>
        <dbReference type="Pfam" id="PF18201"/>
    </source>
</evidence>
<feature type="domain" description="PIH1D1/2/3 CS-like" evidence="4">
    <location>
        <begin position="264"/>
        <end position="335"/>
    </location>
</feature>
<evidence type="ECO:0000259" key="3">
    <source>
        <dbReference type="Pfam" id="PF08190"/>
    </source>
</evidence>
<proteinExistence type="inferred from homology"/>
<dbReference type="GO" id="GO:0097255">
    <property type="term" value="C:R2TP complex"/>
    <property type="evidence" value="ECO:0007669"/>
    <property type="project" value="TreeGrafter"/>
</dbReference>
<dbReference type="PANTHER" id="PTHR22997:SF6">
    <property type="entry name" value="PIH1 DOMAIN-CONTAINING PROTEIN 2"/>
    <property type="match status" value="1"/>
</dbReference>
<dbReference type="Pfam" id="PF08190">
    <property type="entry name" value="PIH1"/>
    <property type="match status" value="1"/>
</dbReference>
<dbReference type="GO" id="GO:0006364">
    <property type="term" value="P:rRNA processing"/>
    <property type="evidence" value="ECO:0007669"/>
    <property type="project" value="TreeGrafter"/>
</dbReference>
<organism evidence="5 6">
    <name type="scientific">Paramuricea clavata</name>
    <name type="common">Red gorgonian</name>
    <name type="synonym">Violescent sea-whip</name>
    <dbReference type="NCBI Taxonomy" id="317549"/>
    <lineage>
        <taxon>Eukaryota</taxon>
        <taxon>Metazoa</taxon>
        <taxon>Cnidaria</taxon>
        <taxon>Anthozoa</taxon>
        <taxon>Octocorallia</taxon>
        <taxon>Malacalcyonacea</taxon>
        <taxon>Plexauridae</taxon>
        <taxon>Paramuricea</taxon>
    </lineage>
</organism>
<name>A0A7D9J703_PARCT</name>
<dbReference type="InterPro" id="IPR041442">
    <property type="entry name" value="PIH1D1/2/3_CS-like"/>
</dbReference>
<evidence type="ECO:0000313" key="5">
    <source>
        <dbReference type="EMBL" id="CAB4023422.1"/>
    </source>
</evidence>
<keyword evidence="6" id="KW-1185">Reference proteome</keyword>
<dbReference type="InterPro" id="IPR012981">
    <property type="entry name" value="PIH1_N"/>
</dbReference>
<comment type="caution">
    <text evidence="5">The sequence shown here is derived from an EMBL/GenBank/DDBJ whole genome shotgun (WGS) entry which is preliminary data.</text>
</comment>
<gene>
    <name evidence="5" type="ORF">PACLA_8A083255</name>
</gene>
<dbReference type="EMBL" id="CACRXK020012491">
    <property type="protein sequence ID" value="CAB4023422.1"/>
    <property type="molecule type" value="Genomic_DNA"/>
</dbReference>
<evidence type="ECO:0000313" key="6">
    <source>
        <dbReference type="Proteomes" id="UP001152795"/>
    </source>
</evidence>
<feature type="domain" description="PIH1 N-terminal" evidence="3">
    <location>
        <begin position="29"/>
        <end position="161"/>
    </location>
</feature>
<accession>A0A7D9J703</accession>
<comment type="similarity">
    <text evidence="1">Belongs to the PIH1 family.</text>
</comment>
<evidence type="ECO:0000256" key="2">
    <source>
        <dbReference type="ARBA" id="ARBA00040541"/>
    </source>
</evidence>
<dbReference type="AlphaFoldDB" id="A0A7D9J703"/>
<dbReference type="InterPro" id="IPR050734">
    <property type="entry name" value="PIH1/Kintoun_subfamily"/>
</dbReference>
<dbReference type="GO" id="GO:1990904">
    <property type="term" value="C:ribonucleoprotein complex"/>
    <property type="evidence" value="ECO:0007669"/>
    <property type="project" value="TreeGrafter"/>
</dbReference>
<dbReference type="OrthoDB" id="545063at2759"/>
<dbReference type="GO" id="GO:0005737">
    <property type="term" value="C:cytoplasm"/>
    <property type="evidence" value="ECO:0007669"/>
    <property type="project" value="TreeGrafter"/>
</dbReference>
<dbReference type="Proteomes" id="UP001152795">
    <property type="component" value="Unassembled WGS sequence"/>
</dbReference>
<reference evidence="5" key="1">
    <citation type="submission" date="2020-04" db="EMBL/GenBank/DDBJ databases">
        <authorList>
            <person name="Alioto T."/>
            <person name="Alioto T."/>
            <person name="Gomez Garrido J."/>
        </authorList>
    </citation>
    <scope>NUCLEOTIDE SEQUENCE</scope>
    <source>
        <strain evidence="5">A484AB</strain>
    </source>
</reference>
<evidence type="ECO:0000256" key="1">
    <source>
        <dbReference type="ARBA" id="ARBA00008511"/>
    </source>
</evidence>